<proteinExistence type="predicted"/>
<sequence>MFKWIVLFLAIVGGLLLLFLAIGSTIRSEKG</sequence>
<dbReference type="Proteomes" id="UP001157911">
    <property type="component" value="Unassembled WGS sequence"/>
</dbReference>
<evidence type="ECO:0008006" key="3">
    <source>
        <dbReference type="Google" id="ProtNLM"/>
    </source>
</evidence>
<reference evidence="1 2" key="1">
    <citation type="submission" date="2017-05" db="EMBL/GenBank/DDBJ databases">
        <authorList>
            <person name="Varghese N."/>
            <person name="Submissions S."/>
        </authorList>
    </citation>
    <scope>NUCLEOTIDE SEQUENCE [LARGE SCALE GENOMIC DNA]</scope>
    <source>
        <strain evidence="1 2">DSM 15522</strain>
    </source>
</reference>
<name>A0ABY1NLM7_9BACT</name>
<dbReference type="EMBL" id="FXUB01000002">
    <property type="protein sequence ID" value="SMP12768.1"/>
    <property type="molecule type" value="Genomic_DNA"/>
</dbReference>
<organism evidence="1 2">
    <name type="scientific">Desulfurobacterium pacificum</name>
    <dbReference type="NCBI Taxonomy" id="240166"/>
    <lineage>
        <taxon>Bacteria</taxon>
        <taxon>Pseudomonadati</taxon>
        <taxon>Aquificota</taxon>
        <taxon>Aquificia</taxon>
        <taxon>Desulfurobacteriales</taxon>
        <taxon>Desulfurobacteriaceae</taxon>
        <taxon>Desulfurobacterium</taxon>
    </lineage>
</organism>
<comment type="caution">
    <text evidence="1">The sequence shown here is derived from an EMBL/GenBank/DDBJ whole genome shotgun (WGS) entry which is preliminary data.</text>
</comment>
<gene>
    <name evidence="1" type="ORF">SAMN06265339_1071</name>
</gene>
<keyword evidence="2" id="KW-1185">Reference proteome</keyword>
<evidence type="ECO:0000313" key="1">
    <source>
        <dbReference type="EMBL" id="SMP12768.1"/>
    </source>
</evidence>
<protein>
    <recommendedName>
        <fullName evidence="3">Membrane or secreted protein</fullName>
    </recommendedName>
</protein>
<evidence type="ECO:0000313" key="2">
    <source>
        <dbReference type="Proteomes" id="UP001157911"/>
    </source>
</evidence>
<accession>A0ABY1NLM7</accession>